<reference evidence="1" key="1">
    <citation type="submission" date="2014-09" db="EMBL/GenBank/DDBJ databases">
        <authorList>
            <person name="Magalhaes I.L.F."/>
            <person name="Oliveira U."/>
            <person name="Santos F.R."/>
            <person name="Vidigal T.H.D.A."/>
            <person name="Brescovit A.D."/>
            <person name="Santos A.J."/>
        </authorList>
    </citation>
    <scope>NUCLEOTIDE SEQUENCE</scope>
    <source>
        <tissue evidence="1">Shoot tissue taken approximately 20 cm above the soil surface</tissue>
    </source>
</reference>
<accession>A0A0A9UCH9</accession>
<dbReference type="AlphaFoldDB" id="A0A0A9UCH9"/>
<protein>
    <submittedName>
        <fullName evidence="1">Uncharacterized protein</fullName>
    </submittedName>
</protein>
<evidence type="ECO:0000313" key="1">
    <source>
        <dbReference type="EMBL" id="JAD15057.1"/>
    </source>
</evidence>
<dbReference type="EMBL" id="GBRH01282838">
    <property type="protein sequence ID" value="JAD15057.1"/>
    <property type="molecule type" value="Transcribed_RNA"/>
</dbReference>
<reference evidence="1" key="2">
    <citation type="journal article" date="2015" name="Data Brief">
        <title>Shoot transcriptome of the giant reed, Arundo donax.</title>
        <authorList>
            <person name="Barrero R.A."/>
            <person name="Guerrero F.D."/>
            <person name="Moolhuijzen P."/>
            <person name="Goolsby J.A."/>
            <person name="Tidwell J."/>
            <person name="Bellgard S.E."/>
            <person name="Bellgard M.I."/>
        </authorList>
    </citation>
    <scope>NUCLEOTIDE SEQUENCE</scope>
    <source>
        <tissue evidence="1">Shoot tissue taken approximately 20 cm above the soil surface</tissue>
    </source>
</reference>
<organism evidence="1">
    <name type="scientific">Arundo donax</name>
    <name type="common">Giant reed</name>
    <name type="synonym">Donax arundinaceus</name>
    <dbReference type="NCBI Taxonomy" id="35708"/>
    <lineage>
        <taxon>Eukaryota</taxon>
        <taxon>Viridiplantae</taxon>
        <taxon>Streptophyta</taxon>
        <taxon>Embryophyta</taxon>
        <taxon>Tracheophyta</taxon>
        <taxon>Spermatophyta</taxon>
        <taxon>Magnoliopsida</taxon>
        <taxon>Liliopsida</taxon>
        <taxon>Poales</taxon>
        <taxon>Poaceae</taxon>
        <taxon>PACMAD clade</taxon>
        <taxon>Arundinoideae</taxon>
        <taxon>Arundineae</taxon>
        <taxon>Arundo</taxon>
    </lineage>
</organism>
<proteinExistence type="predicted"/>
<sequence>MVPIEKGRAPPLLVVEAVRWDIAVVVDDRRGRRRRTASSTAIKEVWTPWMVEDAVVLTSVLRGQGQRKPLFFAQRSSCLCFLFLAD</sequence>
<name>A0A0A9UCH9_ARUDO</name>